<feature type="transmembrane region" description="Helical" evidence="6">
    <location>
        <begin position="285"/>
        <end position="304"/>
    </location>
</feature>
<gene>
    <name evidence="7" type="ORF">IPZ78_04075</name>
</gene>
<feature type="transmembrane region" description="Helical" evidence="6">
    <location>
        <begin position="386"/>
        <end position="409"/>
    </location>
</feature>
<dbReference type="EMBL" id="JADEYP010000005">
    <property type="protein sequence ID" value="MCA5004334.1"/>
    <property type="molecule type" value="Genomic_DNA"/>
</dbReference>
<name>A0ABS7Z6J4_9SPHI</name>
<dbReference type="Proteomes" id="UP001165302">
    <property type="component" value="Unassembled WGS sequence"/>
</dbReference>
<dbReference type="InterPro" id="IPR002797">
    <property type="entry name" value="Polysacc_synth"/>
</dbReference>
<feature type="transmembrane region" description="Helical" evidence="6">
    <location>
        <begin position="208"/>
        <end position="227"/>
    </location>
</feature>
<sequence>MLNFILTPILVSKFATAQYGIFTKLFSYASLINAFLAFGMETTYFRFLQKVDKVNQPKVFNTSFFVTLVLACVFLLSMFVFSGQIAAWFTVDKPQEYKDYVAYVRMFGVILAADALAIVPFAKLRAEGRPLYYAALKLINIFIFVGANLVFLYVLPSLNFHASWFVSGWIGNVFIANLLSSVATLIMLLPQISNFRFTLDSSLVNKMLMYSFPIMIANISFIINENIDKIMIPQLLPSEQGDSDVGIYGAVAKIAVFLSLVVTAFRLGAEPFFFSYAKKDNAKQVYATILEYFTIIMVVCMVGITVNLNWLKYFIEGENAAEQALYWSGLFIVPFMLFNYVLLSIYMNLSIWYKLSDQTKFGLYISGIGAILTVALNYVLIPTYSYVAAVAVTSIVYLVMIGISVCWGQKYYPIPYKFGKIALYLLVGIVFSLLSFFVFDSNFWIGNGLLISLICFVFYSERKFISPLLSGFVK</sequence>
<evidence type="ECO:0000256" key="5">
    <source>
        <dbReference type="ARBA" id="ARBA00023136"/>
    </source>
</evidence>
<keyword evidence="4 6" id="KW-1133">Transmembrane helix</keyword>
<keyword evidence="3 6" id="KW-0812">Transmembrane</keyword>
<feature type="transmembrane region" description="Helical" evidence="6">
    <location>
        <begin position="361"/>
        <end position="380"/>
    </location>
</feature>
<keyword evidence="2" id="KW-1003">Cell membrane</keyword>
<dbReference type="InterPro" id="IPR050833">
    <property type="entry name" value="Poly_Biosynth_Transport"/>
</dbReference>
<accession>A0ABS7Z6J4</accession>
<keyword evidence="8" id="KW-1185">Reference proteome</keyword>
<evidence type="ECO:0000256" key="2">
    <source>
        <dbReference type="ARBA" id="ARBA00022475"/>
    </source>
</evidence>
<keyword evidence="5 6" id="KW-0472">Membrane</keyword>
<feature type="transmembrane region" description="Helical" evidence="6">
    <location>
        <begin position="444"/>
        <end position="460"/>
    </location>
</feature>
<evidence type="ECO:0000256" key="4">
    <source>
        <dbReference type="ARBA" id="ARBA00022989"/>
    </source>
</evidence>
<dbReference type="PANTHER" id="PTHR30250:SF11">
    <property type="entry name" value="O-ANTIGEN TRANSPORTER-RELATED"/>
    <property type="match status" value="1"/>
</dbReference>
<protein>
    <submittedName>
        <fullName evidence="7">Polysaccharide biosynthesis C-terminal domain-containing protein</fullName>
    </submittedName>
</protein>
<organism evidence="7 8">
    <name type="scientific">Sphingobacterium bovistauri</name>
    <dbReference type="NCBI Taxonomy" id="2781959"/>
    <lineage>
        <taxon>Bacteria</taxon>
        <taxon>Pseudomonadati</taxon>
        <taxon>Bacteroidota</taxon>
        <taxon>Sphingobacteriia</taxon>
        <taxon>Sphingobacteriales</taxon>
        <taxon>Sphingobacteriaceae</taxon>
        <taxon>Sphingobacterium</taxon>
    </lineage>
</organism>
<feature type="transmembrane region" description="Helical" evidence="6">
    <location>
        <begin position="59"/>
        <end position="80"/>
    </location>
</feature>
<feature type="transmembrane region" description="Helical" evidence="6">
    <location>
        <begin position="100"/>
        <end position="119"/>
    </location>
</feature>
<evidence type="ECO:0000256" key="6">
    <source>
        <dbReference type="SAM" id="Phobius"/>
    </source>
</evidence>
<evidence type="ECO:0000256" key="1">
    <source>
        <dbReference type="ARBA" id="ARBA00004651"/>
    </source>
</evidence>
<feature type="transmembrane region" description="Helical" evidence="6">
    <location>
        <begin position="421"/>
        <end position="438"/>
    </location>
</feature>
<evidence type="ECO:0000256" key="3">
    <source>
        <dbReference type="ARBA" id="ARBA00022692"/>
    </source>
</evidence>
<feature type="transmembrane region" description="Helical" evidence="6">
    <location>
        <begin position="131"/>
        <end position="154"/>
    </location>
</feature>
<comment type="subcellular location">
    <subcellularLocation>
        <location evidence="1">Cell membrane</location>
        <topology evidence="1">Multi-pass membrane protein</topology>
    </subcellularLocation>
</comment>
<comment type="caution">
    <text evidence="7">The sequence shown here is derived from an EMBL/GenBank/DDBJ whole genome shotgun (WGS) entry which is preliminary data.</text>
</comment>
<dbReference type="PANTHER" id="PTHR30250">
    <property type="entry name" value="PST FAMILY PREDICTED COLANIC ACID TRANSPORTER"/>
    <property type="match status" value="1"/>
</dbReference>
<reference evidence="7" key="1">
    <citation type="submission" date="2020-10" db="EMBL/GenBank/DDBJ databases">
        <authorList>
            <person name="Lu T."/>
            <person name="Wang Q."/>
            <person name="Han X."/>
        </authorList>
    </citation>
    <scope>NUCLEOTIDE SEQUENCE</scope>
    <source>
        <strain evidence="7">WQ 366</strain>
    </source>
</reference>
<feature type="transmembrane region" description="Helical" evidence="6">
    <location>
        <begin position="247"/>
        <end position="265"/>
    </location>
</feature>
<evidence type="ECO:0000313" key="7">
    <source>
        <dbReference type="EMBL" id="MCA5004334.1"/>
    </source>
</evidence>
<feature type="transmembrane region" description="Helical" evidence="6">
    <location>
        <begin position="166"/>
        <end position="188"/>
    </location>
</feature>
<evidence type="ECO:0000313" key="8">
    <source>
        <dbReference type="Proteomes" id="UP001165302"/>
    </source>
</evidence>
<dbReference type="Pfam" id="PF01943">
    <property type="entry name" value="Polysacc_synt"/>
    <property type="match status" value="1"/>
</dbReference>
<proteinExistence type="predicted"/>
<feature type="transmembrane region" description="Helical" evidence="6">
    <location>
        <begin position="324"/>
        <end position="349"/>
    </location>
</feature>